<keyword evidence="2" id="KW-1133">Transmembrane helix</keyword>
<accession>A0A7Z0DLQ6</accession>
<dbReference type="Proteomes" id="UP000564496">
    <property type="component" value="Unassembled WGS sequence"/>
</dbReference>
<dbReference type="RefSeq" id="WP_179658085.1">
    <property type="nucleotide sequence ID" value="NZ_JACBZR010000001.1"/>
</dbReference>
<feature type="transmembrane region" description="Helical" evidence="2">
    <location>
        <begin position="38"/>
        <end position="55"/>
    </location>
</feature>
<protein>
    <submittedName>
        <fullName evidence="3">Uncharacterized protein</fullName>
    </submittedName>
</protein>
<feature type="compositionally biased region" description="Basic and acidic residues" evidence="1">
    <location>
        <begin position="18"/>
        <end position="30"/>
    </location>
</feature>
<name>A0A7Z0DLQ6_9ACTN</name>
<reference evidence="3 4" key="1">
    <citation type="submission" date="2020-07" db="EMBL/GenBank/DDBJ databases">
        <title>Sequencing the genomes of 1000 actinobacteria strains.</title>
        <authorList>
            <person name="Klenk H.-P."/>
        </authorList>
    </citation>
    <scope>NUCLEOTIDE SEQUENCE [LARGE SCALE GENOMIC DNA]</scope>
    <source>
        <strain evidence="3 4">DSM 26487</strain>
    </source>
</reference>
<evidence type="ECO:0000313" key="4">
    <source>
        <dbReference type="Proteomes" id="UP000564496"/>
    </source>
</evidence>
<keyword evidence="4" id="KW-1185">Reference proteome</keyword>
<evidence type="ECO:0000256" key="1">
    <source>
        <dbReference type="SAM" id="MobiDB-lite"/>
    </source>
</evidence>
<keyword evidence="2" id="KW-0472">Membrane</keyword>
<evidence type="ECO:0000256" key="2">
    <source>
        <dbReference type="SAM" id="Phobius"/>
    </source>
</evidence>
<dbReference type="EMBL" id="JACBZR010000001">
    <property type="protein sequence ID" value="NYI77619.1"/>
    <property type="molecule type" value="Genomic_DNA"/>
</dbReference>
<proteinExistence type="predicted"/>
<organism evidence="3 4">
    <name type="scientific">Nocardioides panzhihuensis</name>
    <dbReference type="NCBI Taxonomy" id="860243"/>
    <lineage>
        <taxon>Bacteria</taxon>
        <taxon>Bacillati</taxon>
        <taxon>Actinomycetota</taxon>
        <taxon>Actinomycetes</taxon>
        <taxon>Propionibacteriales</taxon>
        <taxon>Nocardioidaceae</taxon>
        <taxon>Nocardioides</taxon>
    </lineage>
</organism>
<dbReference type="AlphaFoldDB" id="A0A7Z0DLQ6"/>
<feature type="region of interest" description="Disordered" evidence="1">
    <location>
        <begin position="1"/>
        <end position="30"/>
    </location>
</feature>
<sequence>MSSGRQPGKRSGNPARRAAAEAQHEPAWRERLPHPPRALVVGVLIAVAIGVVVLTRDLGSGDTPAGSGPPGSAASSAAPVAAGPVASMEEFCGGVQTMANAHAAQMSSPNDENETALGLAATSLQSMGVPEGTPAAAVEGVRMMIEDALRTGRGEDPLERSEAQNLAYERLGEFLTESCGAA</sequence>
<gene>
    <name evidence="3" type="ORF">BJ988_002267</name>
</gene>
<keyword evidence="2" id="KW-0812">Transmembrane</keyword>
<comment type="caution">
    <text evidence="3">The sequence shown here is derived from an EMBL/GenBank/DDBJ whole genome shotgun (WGS) entry which is preliminary data.</text>
</comment>
<evidence type="ECO:0000313" key="3">
    <source>
        <dbReference type="EMBL" id="NYI77619.1"/>
    </source>
</evidence>